<keyword evidence="3" id="KW-1185">Reference proteome</keyword>
<dbReference type="EMBL" id="JASMQC010000018">
    <property type="protein sequence ID" value="KAK1938299.1"/>
    <property type="molecule type" value="Genomic_DNA"/>
</dbReference>
<feature type="compositionally biased region" description="Polar residues" evidence="1">
    <location>
        <begin position="69"/>
        <end position="79"/>
    </location>
</feature>
<sequence length="166" mass="17756">MADQVASSTALCGLAGFLYIVHNFNVNNTRRAQLTCAGTSPSLFVFNTTNAKIKNPLRSLLFVSTNRPSNQLPTPTSALGSRPKRRGYLTNDPFPVARRQSLTRLAPPKASAVVSQSPSRVSLALRPSKLLVACAPLGKFGSESLRPAVAAVRFALPSLLQRPADL</sequence>
<organism evidence="2 3">
    <name type="scientific">Phytophthora citrophthora</name>
    <dbReference type="NCBI Taxonomy" id="4793"/>
    <lineage>
        <taxon>Eukaryota</taxon>
        <taxon>Sar</taxon>
        <taxon>Stramenopiles</taxon>
        <taxon>Oomycota</taxon>
        <taxon>Peronosporomycetes</taxon>
        <taxon>Peronosporales</taxon>
        <taxon>Peronosporaceae</taxon>
        <taxon>Phytophthora</taxon>
    </lineage>
</organism>
<dbReference type="Proteomes" id="UP001259832">
    <property type="component" value="Unassembled WGS sequence"/>
</dbReference>
<accession>A0AAD9GGZ8</accession>
<evidence type="ECO:0000313" key="3">
    <source>
        <dbReference type="Proteomes" id="UP001259832"/>
    </source>
</evidence>
<protein>
    <submittedName>
        <fullName evidence="2">Uncharacterized protein</fullName>
    </submittedName>
</protein>
<evidence type="ECO:0000256" key="1">
    <source>
        <dbReference type="SAM" id="MobiDB-lite"/>
    </source>
</evidence>
<evidence type="ECO:0000313" key="2">
    <source>
        <dbReference type="EMBL" id="KAK1938299.1"/>
    </source>
</evidence>
<name>A0AAD9GGZ8_9STRA</name>
<reference evidence="2" key="1">
    <citation type="submission" date="2023-08" db="EMBL/GenBank/DDBJ databases">
        <title>Reference Genome Resource for the Citrus Pathogen Phytophthora citrophthora.</title>
        <authorList>
            <person name="Moller H."/>
            <person name="Coetzee B."/>
            <person name="Rose L.J."/>
            <person name="Van Niekerk J.M."/>
        </authorList>
    </citation>
    <scope>NUCLEOTIDE SEQUENCE</scope>
    <source>
        <strain evidence="2">STE-U-9442</strain>
    </source>
</reference>
<feature type="region of interest" description="Disordered" evidence="1">
    <location>
        <begin position="69"/>
        <end position="92"/>
    </location>
</feature>
<gene>
    <name evidence="2" type="ORF">P3T76_009449</name>
</gene>
<proteinExistence type="predicted"/>
<dbReference type="AlphaFoldDB" id="A0AAD9GGZ8"/>
<comment type="caution">
    <text evidence="2">The sequence shown here is derived from an EMBL/GenBank/DDBJ whole genome shotgun (WGS) entry which is preliminary data.</text>
</comment>